<reference evidence="1 2" key="1">
    <citation type="submission" date="2020-07" db="EMBL/GenBank/DDBJ databases">
        <title>Genome sequence of Lactobacillus reuteri CNEI-KCA3 isolated from the faeces of a reared-broiler chicken, South-East Nigeria, reveals presence of CRISPR arrays.</title>
        <authorList>
            <person name="Anukam K.C."/>
            <person name="Ibezim C.N."/>
            <person name="BeecK W.V."/>
            <person name="Allonsius C."/>
            <person name="Broek M.D."/>
            <person name="Tuyaerts I."/>
            <person name="Attama A."/>
            <person name="Esimone C.O."/>
            <person name="Lebeer S."/>
        </authorList>
    </citation>
    <scope>NUCLEOTIDE SEQUENCE [LARGE SCALE GENOMIC DNA]</scope>
    <source>
        <strain evidence="1 2">CNEI-KCA3</strain>
    </source>
</reference>
<gene>
    <name evidence="1" type="ORF">HHK02_11945</name>
</gene>
<proteinExistence type="predicted"/>
<dbReference type="Proteomes" id="UP000510868">
    <property type="component" value="Chromosome"/>
</dbReference>
<dbReference type="RefSeq" id="WP_181462489.1">
    <property type="nucleotide sequence ID" value="NZ_CP059275.1"/>
</dbReference>
<evidence type="ECO:0000313" key="1">
    <source>
        <dbReference type="EMBL" id="QLQ61743.1"/>
    </source>
</evidence>
<sequence>MAFLHLPPIRWLTSFYNPPMAFLHLPPIRWLTSFYNPPASLSNQTQPAPEIMLITPKATAEFDAVTFKLVQPATVPFKTVVKLANQWATGDYITFLSANNFYLKEDALATCLTELTAKQADMGVANLVTLVDGTFQI</sequence>
<dbReference type="AlphaFoldDB" id="A0A7L6BHU3"/>
<name>A0A7L6BHU3_LIMRT</name>
<evidence type="ECO:0000313" key="2">
    <source>
        <dbReference type="Proteomes" id="UP000510868"/>
    </source>
</evidence>
<organism evidence="1 2">
    <name type="scientific">Limosilactobacillus reuteri</name>
    <name type="common">Lactobacillus reuteri</name>
    <dbReference type="NCBI Taxonomy" id="1598"/>
    <lineage>
        <taxon>Bacteria</taxon>
        <taxon>Bacillati</taxon>
        <taxon>Bacillota</taxon>
        <taxon>Bacilli</taxon>
        <taxon>Lactobacillales</taxon>
        <taxon>Lactobacillaceae</taxon>
        <taxon>Limosilactobacillus</taxon>
    </lineage>
</organism>
<protein>
    <submittedName>
        <fullName evidence="1">Uncharacterized protein</fullName>
    </submittedName>
</protein>
<dbReference type="EMBL" id="CP059275">
    <property type="protein sequence ID" value="QLQ61743.1"/>
    <property type="molecule type" value="Genomic_DNA"/>
</dbReference>
<accession>A0A7L6BHU3</accession>